<organism evidence="2 3">
    <name type="scientific">Austropuccinia psidii MF-1</name>
    <dbReference type="NCBI Taxonomy" id="1389203"/>
    <lineage>
        <taxon>Eukaryota</taxon>
        <taxon>Fungi</taxon>
        <taxon>Dikarya</taxon>
        <taxon>Basidiomycota</taxon>
        <taxon>Pucciniomycotina</taxon>
        <taxon>Pucciniomycetes</taxon>
        <taxon>Pucciniales</taxon>
        <taxon>Sphaerophragmiaceae</taxon>
        <taxon>Austropuccinia</taxon>
    </lineage>
</organism>
<dbReference type="Proteomes" id="UP000765509">
    <property type="component" value="Unassembled WGS sequence"/>
</dbReference>
<feature type="compositionally biased region" description="Acidic residues" evidence="1">
    <location>
        <begin position="95"/>
        <end position="106"/>
    </location>
</feature>
<feature type="region of interest" description="Disordered" evidence="1">
    <location>
        <begin position="44"/>
        <end position="65"/>
    </location>
</feature>
<comment type="caution">
    <text evidence="2">The sequence shown here is derived from an EMBL/GenBank/DDBJ whole genome shotgun (WGS) entry which is preliminary data.</text>
</comment>
<keyword evidence="3" id="KW-1185">Reference proteome</keyword>
<accession>A0A9Q3GGF8</accession>
<gene>
    <name evidence="2" type="ORF">O181_005162</name>
</gene>
<dbReference type="AlphaFoldDB" id="A0A9Q3GGF8"/>
<proteinExistence type="predicted"/>
<dbReference type="EMBL" id="AVOT02001042">
    <property type="protein sequence ID" value="MBW0465447.1"/>
    <property type="molecule type" value="Genomic_DNA"/>
</dbReference>
<evidence type="ECO:0000313" key="3">
    <source>
        <dbReference type="Proteomes" id="UP000765509"/>
    </source>
</evidence>
<feature type="region of interest" description="Disordered" evidence="1">
    <location>
        <begin position="95"/>
        <end position="124"/>
    </location>
</feature>
<evidence type="ECO:0000313" key="2">
    <source>
        <dbReference type="EMBL" id="MBW0465447.1"/>
    </source>
</evidence>
<sequence length="187" mass="19995">MTSRLINLKNLTRSQARAQAFLTPTPRETLDGIPAVPQLRAHLDRGPVTEGAAPSRKEGRVPRTSSSFSGVVVAFPGISWTTPTGPVVDDAEEEGNYVDEDEDDSTEAVHTPVGASQGTGGSTLANYNHPEPSLLSIMKQMIQILANIQAASFSEASIPPAFQNPSMKAPDCFDGTEPFKVRSFIQS</sequence>
<reference evidence="2" key="1">
    <citation type="submission" date="2021-03" db="EMBL/GenBank/DDBJ databases">
        <title>Draft genome sequence of rust myrtle Austropuccinia psidii MF-1, a brazilian biotype.</title>
        <authorList>
            <person name="Quecine M.C."/>
            <person name="Pachon D.M.R."/>
            <person name="Bonatelli M.L."/>
            <person name="Correr F.H."/>
            <person name="Franceschini L.M."/>
            <person name="Leite T.F."/>
            <person name="Margarido G.R.A."/>
            <person name="Almeida C.A."/>
            <person name="Ferrarezi J.A."/>
            <person name="Labate C.A."/>
        </authorList>
    </citation>
    <scope>NUCLEOTIDE SEQUENCE</scope>
    <source>
        <strain evidence="2">MF-1</strain>
    </source>
</reference>
<name>A0A9Q3GGF8_9BASI</name>
<protein>
    <submittedName>
        <fullName evidence="2">Uncharacterized protein</fullName>
    </submittedName>
</protein>
<evidence type="ECO:0000256" key="1">
    <source>
        <dbReference type="SAM" id="MobiDB-lite"/>
    </source>
</evidence>